<comment type="caution">
    <text evidence="2">The sequence shown here is derived from an EMBL/GenBank/DDBJ whole genome shotgun (WGS) entry which is preliminary data.</text>
</comment>
<evidence type="ECO:0000313" key="2">
    <source>
        <dbReference type="EMBL" id="CAE7740147.1"/>
    </source>
</evidence>
<proteinExistence type="predicted"/>
<dbReference type="Proteomes" id="UP000649617">
    <property type="component" value="Unassembled WGS sequence"/>
</dbReference>
<dbReference type="AlphaFoldDB" id="A0A812XEI7"/>
<organism evidence="2 3">
    <name type="scientific">Symbiodinium pilosum</name>
    <name type="common">Dinoflagellate</name>
    <dbReference type="NCBI Taxonomy" id="2952"/>
    <lineage>
        <taxon>Eukaryota</taxon>
        <taxon>Sar</taxon>
        <taxon>Alveolata</taxon>
        <taxon>Dinophyceae</taxon>
        <taxon>Suessiales</taxon>
        <taxon>Symbiodiniaceae</taxon>
        <taxon>Symbiodinium</taxon>
    </lineage>
</organism>
<feature type="compositionally biased region" description="Basic and acidic residues" evidence="1">
    <location>
        <begin position="1"/>
        <end position="13"/>
    </location>
</feature>
<sequence length="89" mass="9675">MLGLDHMGREEGLRGGQTEGKLGICAPRQRPNRVQQPGHCLFALASNKGLRPGLCGKTPAGRPRLLSSHPRLQICQGAEVWSARGRQPR</sequence>
<accession>A0A812XEI7</accession>
<keyword evidence="3" id="KW-1185">Reference proteome</keyword>
<evidence type="ECO:0000256" key="1">
    <source>
        <dbReference type="SAM" id="MobiDB-lite"/>
    </source>
</evidence>
<protein>
    <submittedName>
        <fullName evidence="2">Uncharacterized protein</fullName>
    </submittedName>
</protein>
<dbReference type="EMBL" id="CAJNIZ010046117">
    <property type="protein sequence ID" value="CAE7740147.1"/>
    <property type="molecule type" value="Genomic_DNA"/>
</dbReference>
<name>A0A812XEI7_SYMPI</name>
<reference evidence="2" key="1">
    <citation type="submission" date="2021-02" db="EMBL/GenBank/DDBJ databases">
        <authorList>
            <person name="Dougan E. K."/>
            <person name="Rhodes N."/>
            <person name="Thang M."/>
            <person name="Chan C."/>
        </authorList>
    </citation>
    <scope>NUCLEOTIDE SEQUENCE</scope>
</reference>
<evidence type="ECO:0000313" key="3">
    <source>
        <dbReference type="Proteomes" id="UP000649617"/>
    </source>
</evidence>
<gene>
    <name evidence="2" type="ORF">SPIL2461_LOCUS21285</name>
</gene>
<feature type="region of interest" description="Disordered" evidence="1">
    <location>
        <begin position="1"/>
        <end position="23"/>
    </location>
</feature>